<keyword evidence="2" id="KW-1185">Reference proteome</keyword>
<protein>
    <submittedName>
        <fullName evidence="1">Uncharacterized protein</fullName>
    </submittedName>
</protein>
<evidence type="ECO:0000313" key="1">
    <source>
        <dbReference type="EMBL" id="KAJ2986737.1"/>
    </source>
</evidence>
<proteinExistence type="predicted"/>
<accession>A0ACC1P5N7</accession>
<evidence type="ECO:0000313" key="2">
    <source>
        <dbReference type="Proteomes" id="UP001143856"/>
    </source>
</evidence>
<comment type="caution">
    <text evidence="1">The sequence shown here is derived from an EMBL/GenBank/DDBJ whole genome shotgun (WGS) entry which is preliminary data.</text>
</comment>
<reference evidence="1" key="1">
    <citation type="submission" date="2022-10" db="EMBL/GenBank/DDBJ databases">
        <title>Genome Sequence of Xylaria curta.</title>
        <authorList>
            <person name="Buettner E."/>
        </authorList>
    </citation>
    <scope>NUCLEOTIDE SEQUENCE</scope>
    <source>
        <strain evidence="1">Babe10</strain>
    </source>
</reference>
<organism evidence="1 2">
    <name type="scientific">Xylaria curta</name>
    <dbReference type="NCBI Taxonomy" id="42375"/>
    <lineage>
        <taxon>Eukaryota</taxon>
        <taxon>Fungi</taxon>
        <taxon>Dikarya</taxon>
        <taxon>Ascomycota</taxon>
        <taxon>Pezizomycotina</taxon>
        <taxon>Sordariomycetes</taxon>
        <taxon>Xylariomycetidae</taxon>
        <taxon>Xylariales</taxon>
        <taxon>Xylariaceae</taxon>
        <taxon>Xylaria</taxon>
    </lineage>
</organism>
<dbReference type="Proteomes" id="UP001143856">
    <property type="component" value="Unassembled WGS sequence"/>
</dbReference>
<name>A0ACC1P5N7_9PEZI</name>
<dbReference type="EMBL" id="JAPDGR010000902">
    <property type="protein sequence ID" value="KAJ2986737.1"/>
    <property type="molecule type" value="Genomic_DNA"/>
</dbReference>
<gene>
    <name evidence="1" type="ORF">NUW58_g4885</name>
</gene>
<sequence>MPSFTQPQPGPDPASDTPPTLQFPPITRDHILNCSYDSWFPKYRTSCIKSRIIPLSPEFVNYIREDGIILGDEDDAESDEDEEWASAPSAIRHPIHEVESDSDSDEADEPPKLPPNKRFPELHQLIRDKIAELGGRRCSQAQLDRAQRRHLDVAASEHD</sequence>